<name>A0AAQ0BV33_BURGL</name>
<dbReference type="EMBL" id="CP065603">
    <property type="protein sequence ID" value="QPQ94899.1"/>
    <property type="molecule type" value="Genomic_DNA"/>
</dbReference>
<dbReference type="AlphaFoldDB" id="A0AAQ0BV33"/>
<protein>
    <submittedName>
        <fullName evidence="2">Uncharacterized protein</fullName>
    </submittedName>
</protein>
<feature type="compositionally biased region" description="Basic residues" evidence="1">
    <location>
        <begin position="123"/>
        <end position="137"/>
    </location>
</feature>
<evidence type="ECO:0000256" key="1">
    <source>
        <dbReference type="SAM" id="MobiDB-lite"/>
    </source>
</evidence>
<evidence type="ECO:0000313" key="2">
    <source>
        <dbReference type="EMBL" id="QPQ94899.1"/>
    </source>
</evidence>
<gene>
    <name evidence="2" type="ORF">I6H06_29605</name>
</gene>
<dbReference type="Proteomes" id="UP000594892">
    <property type="component" value="Plasmid unnamed2"/>
</dbReference>
<reference evidence="2 3" key="1">
    <citation type="submission" date="2020-12" db="EMBL/GenBank/DDBJ databases">
        <title>FDA dAtabase for Regulatory Grade micrObial Sequences (FDA-ARGOS): Supporting development and validation of Infectious Disease Dx tests.</title>
        <authorList>
            <person name="Minogue T."/>
            <person name="Wolcott M."/>
            <person name="Wasieloski L."/>
            <person name="Aguilar W."/>
            <person name="Moore D."/>
            <person name="Jaissle J."/>
            <person name="Tallon L."/>
            <person name="Sadzewicz L."/>
            <person name="Zhao X."/>
            <person name="Boylan J."/>
            <person name="Ott S."/>
            <person name="Bowen H."/>
            <person name="Vavikolanu K."/>
            <person name="Mehta A."/>
            <person name="Aluvathingal J."/>
            <person name="Nadendla S."/>
            <person name="Yan Y."/>
            <person name="Sichtig H."/>
        </authorList>
    </citation>
    <scope>NUCLEOTIDE SEQUENCE [LARGE SCALE GENOMIC DNA]</scope>
    <source>
        <strain evidence="2 3">FDAARGOS_949</strain>
        <plasmid evidence="2 3">unnamed2</plasmid>
    </source>
</reference>
<geneLocation type="plasmid" evidence="2 3">
    <name>unnamed2</name>
</geneLocation>
<feature type="region of interest" description="Disordered" evidence="1">
    <location>
        <begin position="123"/>
        <end position="158"/>
    </location>
</feature>
<proteinExistence type="predicted"/>
<organism evidence="2 3">
    <name type="scientific">Burkholderia glumae</name>
    <name type="common">Pseudomonas glumae</name>
    <dbReference type="NCBI Taxonomy" id="337"/>
    <lineage>
        <taxon>Bacteria</taxon>
        <taxon>Pseudomonadati</taxon>
        <taxon>Pseudomonadota</taxon>
        <taxon>Betaproteobacteria</taxon>
        <taxon>Burkholderiales</taxon>
        <taxon>Burkholderiaceae</taxon>
        <taxon>Burkholderia</taxon>
    </lineage>
</organism>
<dbReference type="GeneID" id="45698760"/>
<accession>A0AAQ0BV33</accession>
<evidence type="ECO:0000313" key="3">
    <source>
        <dbReference type="Proteomes" id="UP000594892"/>
    </source>
</evidence>
<keyword evidence="2" id="KW-0614">Plasmid</keyword>
<sequence>MLIRESRSRVTLLRAASNRAQTPAEPAKRGRPRKHTVIGAFRATDGVPEEILSSLGAAERKALERWMAAFRESQARAAAAPVLASARLRLDELVSALDAAADTLTSTEADALWERLQAVKQSLRRAGHARPATKKRPPPAPIGQRDLVDELQASNDAR</sequence>
<dbReference type="RefSeq" id="WP_042967545.1">
    <property type="nucleotide sequence ID" value="NZ_CP021160.1"/>
</dbReference>